<feature type="transmembrane region" description="Helical" evidence="8">
    <location>
        <begin position="231"/>
        <end position="254"/>
    </location>
</feature>
<gene>
    <name evidence="9" type="ORF">AT727_06965</name>
</gene>
<feature type="transmembrane region" description="Helical" evidence="8">
    <location>
        <begin position="304"/>
        <end position="325"/>
    </location>
</feature>
<feature type="transmembrane region" description="Helical" evidence="8">
    <location>
        <begin position="136"/>
        <end position="156"/>
    </location>
</feature>
<dbReference type="PANTHER" id="PTHR10283:SF82">
    <property type="entry name" value="SOLUTE CARRIER FAMILY 13 MEMBER 2"/>
    <property type="match status" value="1"/>
</dbReference>
<feature type="transmembrane region" description="Helical" evidence="8">
    <location>
        <begin position="337"/>
        <end position="361"/>
    </location>
</feature>
<evidence type="ECO:0000313" key="9">
    <source>
        <dbReference type="EMBL" id="KTE90328.1"/>
    </source>
</evidence>
<dbReference type="RefSeq" id="WP_005814037.1">
    <property type="nucleotide sequence ID" value="NZ_CABKQQ010000051.1"/>
</dbReference>
<keyword evidence="6 8" id="KW-0472">Membrane</keyword>
<sequence>MDNLDPVVKEQNDIVVKVQNDTKKKVYALIGAIILGILVWFLGEGLGPQGRMALALTMTAIVLWIFEVYPVEITAVLLSTFFVFTGSATPVEAFSGYGDAIVWFIFAALVFGTAVEQSGIGKRIACSLMRFSGTSFKSMMGIIVLVGALLSFLTPAGVERLLIIYPIAIGVAAVFVKGNVQGTNTGKLAMSITYLAGNTFGFGILTGIAVNILGAGIIKEMLGIEIFWSQWILWFGVPTVITTLIAIFVAWKLFPPEDYVLTAKKENANQDFMNLGPMTIVEKRALLYLVITLGLWATDRWHHLPSWGVAIFSAALFCAPGFGVISKEQLKKIQFPIVIFSGAAITIGTVLGKTGVAAWIGKVFLGSFIRPDMSTQLMGAITYLVGVVAHIPLVESKTAAAAFTPAVAAYFDSMQLPALGPTLMSIMSADTVAFFPYMMMPFLALMGLGYFTTKDSIKLLSSYTFVAIIVQVISCFTWYHWVGLL</sequence>
<feature type="transmembrane region" description="Helical" evidence="8">
    <location>
        <begin position="400"/>
        <end position="420"/>
    </location>
</feature>
<feature type="transmembrane region" description="Helical" evidence="8">
    <location>
        <begin position="275"/>
        <end position="298"/>
    </location>
</feature>
<dbReference type="PANTHER" id="PTHR10283">
    <property type="entry name" value="SOLUTE CARRIER FAMILY 13 MEMBER"/>
    <property type="match status" value="1"/>
</dbReference>
<evidence type="ECO:0000256" key="7">
    <source>
        <dbReference type="ARBA" id="ARBA00031174"/>
    </source>
</evidence>
<feature type="transmembrane region" description="Helical" evidence="8">
    <location>
        <begin position="432"/>
        <end position="451"/>
    </location>
</feature>
<proteinExistence type="inferred from homology"/>
<feature type="transmembrane region" description="Helical" evidence="8">
    <location>
        <begin position="373"/>
        <end position="393"/>
    </location>
</feature>
<accession>A0A0W1JGF1</accession>
<feature type="transmembrane region" description="Helical" evidence="8">
    <location>
        <begin position="192"/>
        <end position="219"/>
    </location>
</feature>
<dbReference type="InterPro" id="IPR001898">
    <property type="entry name" value="SLC13A/DASS"/>
</dbReference>
<evidence type="ECO:0000256" key="2">
    <source>
        <dbReference type="ARBA" id="ARBA00006772"/>
    </source>
</evidence>
<keyword evidence="5 8" id="KW-1133">Transmembrane helix</keyword>
<dbReference type="GO" id="GO:1905039">
    <property type="term" value="P:carboxylic acid transmembrane transport"/>
    <property type="evidence" value="ECO:0007669"/>
    <property type="project" value="UniProtKB-ARBA"/>
</dbReference>
<reference evidence="9 10" key="1">
    <citation type="submission" date="2015-12" db="EMBL/GenBank/DDBJ databases">
        <title>Draft Genome Sequence of Desulfitobacterium hafniense Strain DH, a Sulfate-reducing Bacterium Isolated from Paddy Soils.</title>
        <authorList>
            <person name="Bao P."/>
            <person name="Zhang X."/>
            <person name="Li G."/>
        </authorList>
    </citation>
    <scope>NUCLEOTIDE SEQUENCE [LARGE SCALE GENOMIC DNA]</scope>
    <source>
        <strain evidence="9 10">DH</strain>
    </source>
</reference>
<dbReference type="AlphaFoldDB" id="A0A0W1JGF1"/>
<evidence type="ECO:0000313" key="10">
    <source>
        <dbReference type="Proteomes" id="UP000054623"/>
    </source>
</evidence>
<dbReference type="Proteomes" id="UP000054623">
    <property type="component" value="Unassembled WGS sequence"/>
</dbReference>
<organism evidence="9 10">
    <name type="scientific">Desulfitobacterium hafniense</name>
    <name type="common">Desulfitobacterium frappieri</name>
    <dbReference type="NCBI Taxonomy" id="49338"/>
    <lineage>
        <taxon>Bacteria</taxon>
        <taxon>Bacillati</taxon>
        <taxon>Bacillota</taxon>
        <taxon>Clostridia</taxon>
        <taxon>Eubacteriales</taxon>
        <taxon>Desulfitobacteriaceae</taxon>
        <taxon>Desulfitobacterium</taxon>
    </lineage>
</organism>
<evidence type="ECO:0000256" key="6">
    <source>
        <dbReference type="ARBA" id="ARBA00023136"/>
    </source>
</evidence>
<name>A0A0W1JGF1_DESHA</name>
<comment type="similarity">
    <text evidence="2">Belongs to the SLC13A/DASS transporter (TC 2.A.47) family. NADC subfamily.</text>
</comment>
<dbReference type="Pfam" id="PF00939">
    <property type="entry name" value="Na_sulph_symp"/>
    <property type="match status" value="1"/>
</dbReference>
<feature type="transmembrane region" description="Helical" evidence="8">
    <location>
        <begin position="162"/>
        <end position="180"/>
    </location>
</feature>
<dbReference type="GO" id="GO:0008514">
    <property type="term" value="F:organic anion transmembrane transporter activity"/>
    <property type="evidence" value="ECO:0007669"/>
    <property type="project" value="UniProtKB-ARBA"/>
</dbReference>
<evidence type="ECO:0000256" key="5">
    <source>
        <dbReference type="ARBA" id="ARBA00022989"/>
    </source>
</evidence>
<feature type="transmembrane region" description="Helical" evidence="8">
    <location>
        <begin position="26"/>
        <end position="43"/>
    </location>
</feature>
<comment type="caution">
    <text evidence="9">The sequence shown here is derived from an EMBL/GenBank/DDBJ whole genome shotgun (WGS) entry which is preliminary data.</text>
</comment>
<evidence type="ECO:0000256" key="8">
    <source>
        <dbReference type="SAM" id="Phobius"/>
    </source>
</evidence>
<protein>
    <recommendedName>
        <fullName evidence="3">Sodium-dependent dicarboxylate transporter SdcS</fullName>
    </recommendedName>
    <alternativeName>
        <fullName evidence="7">Na(+)/dicarboxylate symporter</fullName>
    </alternativeName>
</protein>
<dbReference type="OrthoDB" id="37272at2"/>
<evidence type="ECO:0000256" key="1">
    <source>
        <dbReference type="ARBA" id="ARBA00004141"/>
    </source>
</evidence>
<dbReference type="EMBL" id="LOCK01000039">
    <property type="protein sequence ID" value="KTE90328.1"/>
    <property type="molecule type" value="Genomic_DNA"/>
</dbReference>
<dbReference type="GO" id="GO:0005886">
    <property type="term" value="C:plasma membrane"/>
    <property type="evidence" value="ECO:0007669"/>
    <property type="project" value="TreeGrafter"/>
</dbReference>
<keyword evidence="4 8" id="KW-0812">Transmembrane</keyword>
<evidence type="ECO:0000256" key="3">
    <source>
        <dbReference type="ARBA" id="ARBA00020150"/>
    </source>
</evidence>
<feature type="transmembrane region" description="Helical" evidence="8">
    <location>
        <begin position="97"/>
        <end position="115"/>
    </location>
</feature>
<feature type="transmembrane region" description="Helical" evidence="8">
    <location>
        <begin position="463"/>
        <end position="481"/>
    </location>
</feature>
<evidence type="ECO:0000256" key="4">
    <source>
        <dbReference type="ARBA" id="ARBA00022692"/>
    </source>
</evidence>
<comment type="subcellular location">
    <subcellularLocation>
        <location evidence="1">Membrane</location>
        <topology evidence="1">Multi-pass membrane protein</topology>
    </subcellularLocation>
</comment>